<reference evidence="1" key="1">
    <citation type="journal article" date="2015" name="Nature">
        <title>Complex archaea that bridge the gap between prokaryotes and eukaryotes.</title>
        <authorList>
            <person name="Spang A."/>
            <person name="Saw J.H."/>
            <person name="Jorgensen S.L."/>
            <person name="Zaremba-Niedzwiedzka K."/>
            <person name="Martijn J."/>
            <person name="Lind A.E."/>
            <person name="van Eijk R."/>
            <person name="Schleper C."/>
            <person name="Guy L."/>
            <person name="Ettema T.J."/>
        </authorList>
    </citation>
    <scope>NUCLEOTIDE SEQUENCE</scope>
</reference>
<gene>
    <name evidence="1" type="ORF">LCGC14_3068200</name>
</gene>
<feature type="non-terminal residue" evidence="1">
    <location>
        <position position="1"/>
    </location>
</feature>
<protein>
    <submittedName>
        <fullName evidence="1">Uncharacterized protein</fullName>
    </submittedName>
</protein>
<dbReference type="EMBL" id="LAZR01065170">
    <property type="protein sequence ID" value="KKK56074.1"/>
    <property type="molecule type" value="Genomic_DNA"/>
</dbReference>
<proteinExistence type="predicted"/>
<sequence length="66" mass="6772">AGGTALVNLDDNSALLAPSLTYSVSDNATASAGAYVGTGDEPGPSGPRTEFGSYPDTYFIALNYYF</sequence>
<organism evidence="1">
    <name type="scientific">marine sediment metagenome</name>
    <dbReference type="NCBI Taxonomy" id="412755"/>
    <lineage>
        <taxon>unclassified sequences</taxon>
        <taxon>metagenomes</taxon>
        <taxon>ecological metagenomes</taxon>
    </lineage>
</organism>
<evidence type="ECO:0000313" key="1">
    <source>
        <dbReference type="EMBL" id="KKK56074.1"/>
    </source>
</evidence>
<dbReference type="AlphaFoldDB" id="A0A0F8YPL3"/>
<accession>A0A0F8YPL3</accession>
<comment type="caution">
    <text evidence="1">The sequence shown here is derived from an EMBL/GenBank/DDBJ whole genome shotgun (WGS) entry which is preliminary data.</text>
</comment>
<name>A0A0F8YPL3_9ZZZZ</name>